<dbReference type="RefSeq" id="WP_217645364.1">
    <property type="nucleotide sequence ID" value="NZ_FOLB01000012.1"/>
</dbReference>
<dbReference type="GO" id="GO:0010181">
    <property type="term" value="F:FMN binding"/>
    <property type="evidence" value="ECO:0007669"/>
    <property type="project" value="InterPro"/>
</dbReference>
<gene>
    <name evidence="3" type="ORF">SAMN04487968_11272</name>
</gene>
<feature type="region of interest" description="Disordered" evidence="1">
    <location>
        <begin position="36"/>
        <end position="66"/>
    </location>
</feature>
<sequence length="145" mass="14622">MTWLLSTVTVVVLLFGYKTSTGDGVGTGSAVIPSAAAPATDGSDSASSSGSTSTSDTVSGDAADTQWGPVQVAVSVADGKVTDVQVVEYPSSNPRDEEINSYALPILIKETLSAQSADIDMVSGATVTSDGYIRSLQSALDQAGV</sequence>
<accession>A0A1I1MF43</accession>
<feature type="domain" description="FMN-binding" evidence="2">
    <location>
        <begin position="65"/>
        <end position="143"/>
    </location>
</feature>
<dbReference type="Gene3D" id="3.90.1010.20">
    <property type="match status" value="1"/>
</dbReference>
<dbReference type="STRING" id="574651.SAMN04487968_11272"/>
<proteinExistence type="predicted"/>
<reference evidence="3 4" key="1">
    <citation type="submission" date="2016-10" db="EMBL/GenBank/DDBJ databases">
        <authorList>
            <person name="de Groot N.N."/>
        </authorList>
    </citation>
    <scope>NUCLEOTIDE SEQUENCE [LARGE SCALE GENOMIC DNA]</scope>
    <source>
        <strain evidence="3 4">CGMCC 1.7056</strain>
    </source>
</reference>
<organism evidence="3 4">
    <name type="scientific">Nocardioides terrae</name>
    <dbReference type="NCBI Taxonomy" id="574651"/>
    <lineage>
        <taxon>Bacteria</taxon>
        <taxon>Bacillati</taxon>
        <taxon>Actinomycetota</taxon>
        <taxon>Actinomycetes</taxon>
        <taxon>Propionibacteriales</taxon>
        <taxon>Nocardioidaceae</taxon>
        <taxon>Nocardioides</taxon>
    </lineage>
</organism>
<feature type="compositionally biased region" description="Low complexity" evidence="1">
    <location>
        <begin position="36"/>
        <end position="65"/>
    </location>
</feature>
<dbReference type="SMART" id="SM00900">
    <property type="entry name" value="FMN_bind"/>
    <property type="match status" value="1"/>
</dbReference>
<evidence type="ECO:0000256" key="1">
    <source>
        <dbReference type="SAM" id="MobiDB-lite"/>
    </source>
</evidence>
<evidence type="ECO:0000259" key="2">
    <source>
        <dbReference type="SMART" id="SM00900"/>
    </source>
</evidence>
<dbReference type="GO" id="GO:0016020">
    <property type="term" value="C:membrane"/>
    <property type="evidence" value="ECO:0007669"/>
    <property type="project" value="InterPro"/>
</dbReference>
<name>A0A1I1MF43_9ACTN</name>
<dbReference type="Proteomes" id="UP000198832">
    <property type="component" value="Unassembled WGS sequence"/>
</dbReference>
<protein>
    <submittedName>
        <fullName evidence="3">FMN-binding domain-containing protein</fullName>
    </submittedName>
</protein>
<dbReference type="InterPro" id="IPR007329">
    <property type="entry name" value="FMN-bd"/>
</dbReference>
<dbReference type="Pfam" id="PF04205">
    <property type="entry name" value="FMN_bind"/>
    <property type="match status" value="1"/>
</dbReference>
<keyword evidence="4" id="KW-1185">Reference proteome</keyword>
<dbReference type="EMBL" id="FOLB01000012">
    <property type="protein sequence ID" value="SFC84054.1"/>
    <property type="molecule type" value="Genomic_DNA"/>
</dbReference>
<evidence type="ECO:0000313" key="3">
    <source>
        <dbReference type="EMBL" id="SFC84054.1"/>
    </source>
</evidence>
<dbReference type="AlphaFoldDB" id="A0A1I1MF43"/>
<evidence type="ECO:0000313" key="4">
    <source>
        <dbReference type="Proteomes" id="UP000198832"/>
    </source>
</evidence>